<dbReference type="EMBL" id="PDJD01000001">
    <property type="protein sequence ID" value="PFG19491.1"/>
    <property type="molecule type" value="Genomic_DNA"/>
</dbReference>
<feature type="transmembrane region" description="Helical" evidence="2">
    <location>
        <begin position="56"/>
        <end position="78"/>
    </location>
</feature>
<dbReference type="InterPro" id="IPR013549">
    <property type="entry name" value="DUF1731"/>
</dbReference>
<evidence type="ECO:0008006" key="7">
    <source>
        <dbReference type="Google" id="ProtNLM"/>
    </source>
</evidence>
<evidence type="ECO:0000259" key="3">
    <source>
        <dbReference type="Pfam" id="PF01370"/>
    </source>
</evidence>
<dbReference type="OrthoDB" id="9801773at2"/>
<name>A0A2A9CZD7_9MICO</name>
<dbReference type="Pfam" id="PF01370">
    <property type="entry name" value="Epimerase"/>
    <property type="match status" value="1"/>
</dbReference>
<gene>
    <name evidence="5" type="ORF">ATL40_1055</name>
</gene>
<evidence type="ECO:0000313" key="6">
    <source>
        <dbReference type="Proteomes" id="UP000224915"/>
    </source>
</evidence>
<dbReference type="PANTHER" id="PTHR11092:SF0">
    <property type="entry name" value="EPIMERASE FAMILY PROTEIN SDR39U1"/>
    <property type="match status" value="1"/>
</dbReference>
<feature type="domain" description="NAD-dependent epimerase/dehydratase" evidence="3">
    <location>
        <begin position="11"/>
        <end position="219"/>
    </location>
</feature>
<keyword evidence="6" id="KW-1185">Reference proteome</keyword>
<dbReference type="InterPro" id="IPR001509">
    <property type="entry name" value="Epimerase_deHydtase"/>
</dbReference>
<dbReference type="SUPFAM" id="SSF51735">
    <property type="entry name" value="NAD(P)-binding Rossmann-fold domains"/>
    <property type="match status" value="1"/>
</dbReference>
<reference evidence="5 6" key="1">
    <citation type="submission" date="2017-10" db="EMBL/GenBank/DDBJ databases">
        <title>Sequencing the genomes of 1000 actinobacteria strains.</title>
        <authorList>
            <person name="Klenk H.-P."/>
        </authorList>
    </citation>
    <scope>NUCLEOTIDE SEQUENCE [LARGE SCALE GENOMIC DNA]</scope>
    <source>
        <strain evidence="5 6">DSM 21801</strain>
    </source>
</reference>
<sequence>MTTTPQPGGPVLIAGASGLIGSHLRRHLAERGIATRVLVRRPARGADEVQWDPTAAMLPAAAFEGVSAVLVLSGVGVADRRWTRRRREAILSSRVGSVDLVARTMAEHGIAARLVTASAVGYYGEGGQNRLTESAPAGNTFLARVCQAWEGAAAPAADAGIPVAHARTGIVLTPEGGALGRLLPLLRLGLAGPLGSGRQWWPWITLEDEIRAMAHLLESEVVGPVNLTAPEPARNADLTRALARELHRPAFLPVPGFALRLAVGGFAAELLASQNVVPEVLLADGFEFTSPDIEAAAQHLL</sequence>
<evidence type="ECO:0000256" key="2">
    <source>
        <dbReference type="SAM" id="Phobius"/>
    </source>
</evidence>
<dbReference type="Gene3D" id="3.40.50.720">
    <property type="entry name" value="NAD(P)-binding Rossmann-like Domain"/>
    <property type="match status" value="1"/>
</dbReference>
<keyword evidence="2" id="KW-1133">Transmembrane helix</keyword>
<proteinExistence type="inferred from homology"/>
<evidence type="ECO:0000256" key="1">
    <source>
        <dbReference type="ARBA" id="ARBA00009353"/>
    </source>
</evidence>
<dbReference type="NCBIfam" id="TIGR01777">
    <property type="entry name" value="yfcH"/>
    <property type="match status" value="1"/>
</dbReference>
<comment type="caution">
    <text evidence="5">The sequence shown here is derived from an EMBL/GenBank/DDBJ whole genome shotgun (WGS) entry which is preliminary data.</text>
</comment>
<organism evidence="5 6">
    <name type="scientific">Serinibacter salmoneus</name>
    <dbReference type="NCBI Taxonomy" id="556530"/>
    <lineage>
        <taxon>Bacteria</taxon>
        <taxon>Bacillati</taxon>
        <taxon>Actinomycetota</taxon>
        <taxon>Actinomycetes</taxon>
        <taxon>Micrococcales</taxon>
        <taxon>Beutenbergiaceae</taxon>
        <taxon>Serinibacter</taxon>
    </lineage>
</organism>
<dbReference type="PANTHER" id="PTHR11092">
    <property type="entry name" value="SUGAR NUCLEOTIDE EPIMERASE RELATED"/>
    <property type="match status" value="1"/>
</dbReference>
<evidence type="ECO:0000259" key="4">
    <source>
        <dbReference type="Pfam" id="PF08338"/>
    </source>
</evidence>
<dbReference type="Pfam" id="PF08338">
    <property type="entry name" value="DUF1731"/>
    <property type="match status" value="1"/>
</dbReference>
<dbReference type="InterPro" id="IPR010099">
    <property type="entry name" value="SDR39U1"/>
</dbReference>
<keyword evidence="2" id="KW-0472">Membrane</keyword>
<keyword evidence="2" id="KW-0812">Transmembrane</keyword>
<dbReference type="Proteomes" id="UP000224915">
    <property type="component" value="Unassembled WGS sequence"/>
</dbReference>
<feature type="domain" description="DUF1731" evidence="4">
    <location>
        <begin position="254"/>
        <end position="300"/>
    </location>
</feature>
<dbReference type="AlphaFoldDB" id="A0A2A9CZD7"/>
<dbReference type="InterPro" id="IPR036291">
    <property type="entry name" value="NAD(P)-bd_dom_sf"/>
</dbReference>
<dbReference type="RefSeq" id="WP_098468604.1">
    <property type="nucleotide sequence ID" value="NZ_PDJD01000001.1"/>
</dbReference>
<accession>A0A2A9CZD7</accession>
<comment type="similarity">
    <text evidence="1">Belongs to the NAD(P)-dependent epimerase/dehydratase family. SDR39U1 subfamily.</text>
</comment>
<protein>
    <recommendedName>
        <fullName evidence="7">TIGR01777 family protein</fullName>
    </recommendedName>
</protein>
<evidence type="ECO:0000313" key="5">
    <source>
        <dbReference type="EMBL" id="PFG19491.1"/>
    </source>
</evidence>